<dbReference type="SMART" id="SM00223">
    <property type="entry name" value="APPLE"/>
    <property type="match status" value="1"/>
</dbReference>
<feature type="chain" id="PRO_5046055271" evidence="3">
    <location>
        <begin position="26"/>
        <end position="276"/>
    </location>
</feature>
<dbReference type="RefSeq" id="WP_167550692.1">
    <property type="nucleotide sequence ID" value="NZ_CP015880.1"/>
</dbReference>
<keyword evidence="1" id="KW-0677">Repeat</keyword>
<feature type="domain" description="Apple" evidence="4">
    <location>
        <begin position="118"/>
        <end position="193"/>
    </location>
</feature>
<reference evidence="5 6" key="1">
    <citation type="submission" date="2023-03" db="EMBL/GenBank/DDBJ databases">
        <title>Comparative genome and transcriptome analysis combination mining strategies for increasing vitamin B12 production of Ensifer adhaerens strain.</title>
        <authorList>
            <person name="Yongheng L."/>
        </authorList>
    </citation>
    <scope>NUCLEOTIDE SEQUENCE [LARGE SCALE GENOMIC DNA]</scope>
    <source>
        <strain evidence="5 6">Casida A-T305</strain>
    </source>
</reference>
<evidence type="ECO:0000259" key="4">
    <source>
        <dbReference type="PROSITE" id="PS50948"/>
    </source>
</evidence>
<keyword evidence="6" id="KW-1185">Reference proteome</keyword>
<feature type="domain" description="Apple" evidence="4">
    <location>
        <begin position="20"/>
        <end position="98"/>
    </location>
</feature>
<sequence length="276" mass="30792">MFEFSSVARMAAAMLALMFCQVANAQQAGTAQFRDYPGTVLNGLITATVPLDMEQCQRICSDRSGCVGFDHSSATNECRIYGAVSGAREDTSFNASTRYPVPGYREATVQTAQPMDDFQARTFTHNVNFDLTGFDLEQSPATSLAQCEDLCRGNAECRAFTFNAWNENCFLKNGVGKLRLDPRATTGLMGGTEHPGYRETQVVMEYYSKSRISGTQLGQPRVVGSRDQCENLCWEREQCAAFTFIRSQRECRLYEHADNRFPRNGHESGAKVQPRE</sequence>
<keyword evidence="2" id="KW-1015">Disulfide bond</keyword>
<dbReference type="CDD" id="cd01100">
    <property type="entry name" value="APPLE_Factor_XI_like"/>
    <property type="match status" value="1"/>
</dbReference>
<accession>A0ABY8HGY2</accession>
<dbReference type="SMART" id="SM00473">
    <property type="entry name" value="PAN_AP"/>
    <property type="match status" value="3"/>
</dbReference>
<proteinExistence type="predicted"/>
<gene>
    <name evidence="5" type="ORF">P4B07_03025</name>
</gene>
<evidence type="ECO:0000256" key="1">
    <source>
        <dbReference type="ARBA" id="ARBA00022737"/>
    </source>
</evidence>
<evidence type="ECO:0000313" key="6">
    <source>
        <dbReference type="Proteomes" id="UP001214094"/>
    </source>
</evidence>
<dbReference type="InterPro" id="IPR000177">
    <property type="entry name" value="Apple"/>
</dbReference>
<evidence type="ECO:0000256" key="3">
    <source>
        <dbReference type="SAM" id="SignalP"/>
    </source>
</evidence>
<name>A0ABY8HGY2_ENSAD</name>
<dbReference type="EMBL" id="CP121308">
    <property type="protein sequence ID" value="WFP91367.1"/>
    <property type="molecule type" value="Genomic_DNA"/>
</dbReference>
<dbReference type="Pfam" id="PF00024">
    <property type="entry name" value="PAN_1"/>
    <property type="match status" value="3"/>
</dbReference>
<dbReference type="Proteomes" id="UP001214094">
    <property type="component" value="Chromosome"/>
</dbReference>
<organism evidence="5 6">
    <name type="scientific">Ensifer adhaerens</name>
    <name type="common">Sinorhizobium morelense</name>
    <dbReference type="NCBI Taxonomy" id="106592"/>
    <lineage>
        <taxon>Bacteria</taxon>
        <taxon>Pseudomonadati</taxon>
        <taxon>Pseudomonadota</taxon>
        <taxon>Alphaproteobacteria</taxon>
        <taxon>Hyphomicrobiales</taxon>
        <taxon>Rhizobiaceae</taxon>
        <taxon>Sinorhizobium/Ensifer group</taxon>
        <taxon>Ensifer</taxon>
    </lineage>
</organism>
<dbReference type="InterPro" id="IPR003609">
    <property type="entry name" value="Pan_app"/>
</dbReference>
<dbReference type="GeneID" id="29517802"/>
<dbReference type="SUPFAM" id="SSF57414">
    <property type="entry name" value="Hairpin loop containing domain-like"/>
    <property type="match status" value="2"/>
</dbReference>
<keyword evidence="3" id="KW-0732">Signal</keyword>
<dbReference type="Gene3D" id="3.50.4.10">
    <property type="entry name" value="Hepatocyte Growth Factor"/>
    <property type="match status" value="2"/>
</dbReference>
<feature type="signal peptide" evidence="3">
    <location>
        <begin position="1"/>
        <end position="25"/>
    </location>
</feature>
<dbReference type="PROSITE" id="PS50948">
    <property type="entry name" value="PAN"/>
    <property type="match status" value="2"/>
</dbReference>
<protein>
    <submittedName>
        <fullName evidence="5">PAN domain-containing protein</fullName>
    </submittedName>
</protein>
<evidence type="ECO:0000313" key="5">
    <source>
        <dbReference type="EMBL" id="WFP91367.1"/>
    </source>
</evidence>
<evidence type="ECO:0000256" key="2">
    <source>
        <dbReference type="ARBA" id="ARBA00023157"/>
    </source>
</evidence>